<sequence>MKNIYGILLFATVGITSFSTLSADGNVTVTAEFFDATCNLHADSHNMTVALDNVQLSELKTPGAISKAVPFNLKFTDCALSTIAWVGFDGTAAENSSTVFALDEPGQSSTASGVGLEIIDDYRGEVMPVGYAPSGRLTTGLALVGKETTFPYSARYKSLSNDVKPGNANVTVQFNVRYD</sequence>
<dbReference type="Gene3D" id="2.60.40.1090">
    <property type="entry name" value="Fimbrial-type adhesion domain"/>
    <property type="match status" value="1"/>
</dbReference>
<dbReference type="Proteomes" id="UP000216021">
    <property type="component" value="Unassembled WGS sequence"/>
</dbReference>
<dbReference type="GO" id="GO:0009289">
    <property type="term" value="C:pilus"/>
    <property type="evidence" value="ECO:0007669"/>
    <property type="project" value="UniProtKB-SubCell"/>
</dbReference>
<dbReference type="OrthoDB" id="6485132at2"/>
<dbReference type="Pfam" id="PF00419">
    <property type="entry name" value="Fimbrial"/>
    <property type="match status" value="1"/>
</dbReference>
<evidence type="ECO:0000256" key="3">
    <source>
        <dbReference type="ARBA" id="ARBA00022729"/>
    </source>
</evidence>
<dbReference type="STRING" id="2034155.BMI79_15790"/>
<evidence type="ECO:0000256" key="4">
    <source>
        <dbReference type="ARBA" id="ARBA00023263"/>
    </source>
</evidence>
<dbReference type="PANTHER" id="PTHR33420:SF12">
    <property type="entry name" value="FIMBRIN-LIKE PROTEIN FIMI-RELATED"/>
    <property type="match status" value="1"/>
</dbReference>
<protein>
    <recommendedName>
        <fullName evidence="6">Fimbrial-type adhesion domain-containing protein</fullName>
    </recommendedName>
</protein>
<evidence type="ECO:0000259" key="6">
    <source>
        <dbReference type="Pfam" id="PF00419"/>
    </source>
</evidence>
<dbReference type="SUPFAM" id="SSF49401">
    <property type="entry name" value="Bacterial adhesins"/>
    <property type="match status" value="1"/>
</dbReference>
<feature type="signal peptide" evidence="5">
    <location>
        <begin position="1"/>
        <end position="22"/>
    </location>
</feature>
<dbReference type="GO" id="GO:0043709">
    <property type="term" value="P:cell adhesion involved in single-species biofilm formation"/>
    <property type="evidence" value="ECO:0007669"/>
    <property type="project" value="TreeGrafter"/>
</dbReference>
<dbReference type="InterPro" id="IPR036937">
    <property type="entry name" value="Adhesion_dom_fimbrial_sf"/>
</dbReference>
<keyword evidence="8" id="KW-1185">Reference proteome</keyword>
<dbReference type="EMBL" id="MOXD01000009">
    <property type="protein sequence ID" value="OMQ21035.1"/>
    <property type="molecule type" value="Genomic_DNA"/>
</dbReference>
<dbReference type="InterPro" id="IPR050263">
    <property type="entry name" value="Bact_Fimbrial_Adh_Pro"/>
</dbReference>
<gene>
    <name evidence="7" type="ORF">BMI79_15790</name>
</gene>
<comment type="subcellular location">
    <subcellularLocation>
        <location evidence="1">Fimbrium</location>
    </subcellularLocation>
</comment>
<evidence type="ECO:0000256" key="5">
    <source>
        <dbReference type="SAM" id="SignalP"/>
    </source>
</evidence>
<dbReference type="AlphaFoldDB" id="A0A1S8CG92"/>
<keyword evidence="3 5" id="KW-0732">Signal</keyword>
<dbReference type="InterPro" id="IPR008966">
    <property type="entry name" value="Adhesion_dom_sf"/>
</dbReference>
<organism evidence="7 8">
    <name type="scientific">Serratia oryzae</name>
    <dbReference type="NCBI Taxonomy" id="2034155"/>
    <lineage>
        <taxon>Bacteria</taxon>
        <taxon>Pseudomonadati</taxon>
        <taxon>Pseudomonadota</taxon>
        <taxon>Gammaproteobacteria</taxon>
        <taxon>Enterobacterales</taxon>
        <taxon>Yersiniaceae</taxon>
        <taxon>Serratia</taxon>
    </lineage>
</organism>
<keyword evidence="4" id="KW-0281">Fimbrium</keyword>
<dbReference type="InterPro" id="IPR000259">
    <property type="entry name" value="Adhesion_dom_fimbrial"/>
</dbReference>
<accession>A0A1S8CG92</accession>
<feature type="domain" description="Fimbrial-type adhesion" evidence="6">
    <location>
        <begin position="34"/>
        <end position="179"/>
    </location>
</feature>
<evidence type="ECO:0000313" key="8">
    <source>
        <dbReference type="Proteomes" id="UP000216021"/>
    </source>
</evidence>
<comment type="caution">
    <text evidence="7">The sequence shown here is derived from an EMBL/GenBank/DDBJ whole genome shotgun (WGS) entry which is preliminary data.</text>
</comment>
<dbReference type="PANTHER" id="PTHR33420">
    <property type="entry name" value="FIMBRIAL SUBUNIT ELFA-RELATED"/>
    <property type="match status" value="1"/>
</dbReference>
<feature type="chain" id="PRO_5012300686" description="Fimbrial-type adhesion domain-containing protein" evidence="5">
    <location>
        <begin position="23"/>
        <end position="179"/>
    </location>
</feature>
<comment type="similarity">
    <text evidence="2">Belongs to the fimbrial protein family.</text>
</comment>
<proteinExistence type="inferred from homology"/>
<evidence type="ECO:0000313" key="7">
    <source>
        <dbReference type="EMBL" id="OMQ21035.1"/>
    </source>
</evidence>
<evidence type="ECO:0000256" key="1">
    <source>
        <dbReference type="ARBA" id="ARBA00004561"/>
    </source>
</evidence>
<reference evidence="7 8" key="1">
    <citation type="submission" date="2016-11" db="EMBL/GenBank/DDBJ databases">
        <title>Rahnella oryzae sp. nov., isolated from rice root.</title>
        <authorList>
            <person name="Zhang X.-X."/>
            <person name="Zhang J."/>
        </authorList>
    </citation>
    <scope>NUCLEOTIDE SEQUENCE [LARGE SCALE GENOMIC DNA]</scope>
    <source>
        <strain evidence="7 8">J11-6</strain>
    </source>
</reference>
<dbReference type="RefSeq" id="WP_076943173.1">
    <property type="nucleotide sequence ID" value="NZ_MOXD01000009.1"/>
</dbReference>
<name>A0A1S8CG92_9GAMM</name>
<evidence type="ECO:0000256" key="2">
    <source>
        <dbReference type="ARBA" id="ARBA00006671"/>
    </source>
</evidence>